<evidence type="ECO:0000259" key="1">
    <source>
        <dbReference type="Pfam" id="PF09834"/>
    </source>
</evidence>
<evidence type="ECO:0000313" key="3">
    <source>
        <dbReference type="Proteomes" id="UP001054897"/>
    </source>
</evidence>
<proteinExistence type="predicted"/>
<organism evidence="2 3">
    <name type="scientific">Ectopseudomonas hydrolytica</name>
    <dbReference type="NCBI Taxonomy" id="2493633"/>
    <lineage>
        <taxon>Bacteria</taxon>
        <taxon>Pseudomonadati</taxon>
        <taxon>Pseudomonadota</taxon>
        <taxon>Gammaproteobacteria</taxon>
        <taxon>Pseudomonadales</taxon>
        <taxon>Pseudomonadaceae</taxon>
        <taxon>Ectopseudomonas</taxon>
    </lineage>
</organism>
<gene>
    <name evidence="2" type="ORF">L1F06_011520</name>
</gene>
<sequence length="86" mass="9345">MPKTLTFAILHFSIAFGIAYALTGDFLTGGLIAVLEPACNTVAYYFHEKLWNRLDKKAAADGGDAAGHGHSHILGTLRRMLRRGES</sequence>
<dbReference type="InterPro" id="IPR018638">
    <property type="entry name" value="DUF2061_membrane"/>
</dbReference>
<feature type="domain" description="DUF2061" evidence="1">
    <location>
        <begin position="2"/>
        <end position="52"/>
    </location>
</feature>
<protein>
    <submittedName>
        <fullName evidence="2">DUF2061 domain-containing protein</fullName>
    </submittedName>
</protein>
<reference evidence="2" key="1">
    <citation type="submission" date="2022-06" db="EMBL/GenBank/DDBJ databases">
        <title>Complete genome of Pseudomonas hydrolytica DSWY01T.</title>
        <authorList>
            <person name="Jung J."/>
            <person name="Jeon C.O."/>
        </authorList>
    </citation>
    <scope>NUCLEOTIDE SEQUENCE</scope>
    <source>
        <strain evidence="2">DSWY01</strain>
    </source>
</reference>
<dbReference type="GeneID" id="300081609"/>
<dbReference type="EMBL" id="CP099397">
    <property type="protein sequence ID" value="USR42010.1"/>
    <property type="molecule type" value="Genomic_DNA"/>
</dbReference>
<keyword evidence="3" id="KW-1185">Reference proteome</keyword>
<dbReference type="Proteomes" id="UP001054897">
    <property type="component" value="Chromosome"/>
</dbReference>
<dbReference type="RefSeq" id="WP_003246788.1">
    <property type="nucleotide sequence ID" value="NZ_CAXYQR010000001.1"/>
</dbReference>
<name>A0ABY5ADS0_9GAMM</name>
<dbReference type="Pfam" id="PF09834">
    <property type="entry name" value="DUF2061"/>
    <property type="match status" value="1"/>
</dbReference>
<accession>A0ABY5ADS0</accession>
<evidence type="ECO:0000313" key="2">
    <source>
        <dbReference type="EMBL" id="USR42010.1"/>
    </source>
</evidence>